<dbReference type="EMBL" id="CAJVPT010007338">
    <property type="protein sequence ID" value="CAG8540531.1"/>
    <property type="molecule type" value="Genomic_DNA"/>
</dbReference>
<accession>A0ACA9LQD7</accession>
<sequence>MDCADAPVHDYLRGAVPTRHESSSRPRQVHGQAVRQNCPRNHGLPFPASAPSTSILSKLPLVLERRGRPESTENDVFWASPRRIELELVLVLD</sequence>
<evidence type="ECO:0000313" key="2">
    <source>
        <dbReference type="Proteomes" id="UP000789525"/>
    </source>
</evidence>
<name>A0ACA9LQD7_9GLOM</name>
<feature type="non-terminal residue" evidence="1">
    <location>
        <position position="93"/>
    </location>
</feature>
<keyword evidence="2" id="KW-1185">Reference proteome</keyword>
<protein>
    <submittedName>
        <fullName evidence="1">11834_t:CDS:1</fullName>
    </submittedName>
</protein>
<comment type="caution">
    <text evidence="1">The sequence shown here is derived from an EMBL/GenBank/DDBJ whole genome shotgun (WGS) entry which is preliminary data.</text>
</comment>
<reference evidence="1" key="1">
    <citation type="submission" date="2021-06" db="EMBL/GenBank/DDBJ databases">
        <authorList>
            <person name="Kallberg Y."/>
            <person name="Tangrot J."/>
            <person name="Rosling A."/>
        </authorList>
    </citation>
    <scope>NUCLEOTIDE SEQUENCE</scope>
    <source>
        <strain evidence="1">CL356</strain>
    </source>
</reference>
<gene>
    <name evidence="1" type="ORF">ACOLOM_LOCUS4457</name>
</gene>
<proteinExistence type="predicted"/>
<dbReference type="Proteomes" id="UP000789525">
    <property type="component" value="Unassembled WGS sequence"/>
</dbReference>
<organism evidence="1 2">
    <name type="scientific">Acaulospora colombiana</name>
    <dbReference type="NCBI Taxonomy" id="27376"/>
    <lineage>
        <taxon>Eukaryota</taxon>
        <taxon>Fungi</taxon>
        <taxon>Fungi incertae sedis</taxon>
        <taxon>Mucoromycota</taxon>
        <taxon>Glomeromycotina</taxon>
        <taxon>Glomeromycetes</taxon>
        <taxon>Diversisporales</taxon>
        <taxon>Acaulosporaceae</taxon>
        <taxon>Acaulospora</taxon>
    </lineage>
</organism>
<evidence type="ECO:0000313" key="1">
    <source>
        <dbReference type="EMBL" id="CAG8540531.1"/>
    </source>
</evidence>